<dbReference type="PANTHER" id="PTHR47074">
    <property type="entry name" value="BNAC02G40300D PROTEIN"/>
    <property type="match status" value="1"/>
</dbReference>
<dbReference type="AlphaFoldDB" id="A0A7J8T2C4"/>
<feature type="domain" description="RNase H type-1" evidence="1">
    <location>
        <begin position="49"/>
        <end position="117"/>
    </location>
</feature>
<dbReference type="EMBL" id="JABFAC010000013">
    <property type="protein sequence ID" value="MBA0632353.1"/>
    <property type="molecule type" value="Genomic_DNA"/>
</dbReference>
<dbReference type="InterPro" id="IPR044730">
    <property type="entry name" value="RNase_H-like_dom_plant"/>
</dbReference>
<evidence type="ECO:0000259" key="1">
    <source>
        <dbReference type="Pfam" id="PF13456"/>
    </source>
</evidence>
<dbReference type="CDD" id="cd06222">
    <property type="entry name" value="RNase_H_like"/>
    <property type="match status" value="1"/>
</dbReference>
<dbReference type="GO" id="GO:0003676">
    <property type="term" value="F:nucleic acid binding"/>
    <property type="evidence" value="ECO:0007669"/>
    <property type="project" value="InterPro"/>
</dbReference>
<organism evidence="2 3">
    <name type="scientific">Gossypium davidsonii</name>
    <name type="common">Davidson's cotton</name>
    <name type="synonym">Gossypium klotzschianum subsp. davidsonii</name>
    <dbReference type="NCBI Taxonomy" id="34287"/>
    <lineage>
        <taxon>Eukaryota</taxon>
        <taxon>Viridiplantae</taxon>
        <taxon>Streptophyta</taxon>
        <taxon>Embryophyta</taxon>
        <taxon>Tracheophyta</taxon>
        <taxon>Spermatophyta</taxon>
        <taxon>Magnoliopsida</taxon>
        <taxon>eudicotyledons</taxon>
        <taxon>Gunneridae</taxon>
        <taxon>Pentapetalae</taxon>
        <taxon>rosids</taxon>
        <taxon>malvids</taxon>
        <taxon>Malvales</taxon>
        <taxon>Malvaceae</taxon>
        <taxon>Malvoideae</taxon>
        <taxon>Gossypium</taxon>
    </lineage>
</organism>
<proteinExistence type="predicted"/>
<dbReference type="Proteomes" id="UP000593561">
    <property type="component" value="Unassembled WGS sequence"/>
</dbReference>
<dbReference type="GO" id="GO:0004523">
    <property type="term" value="F:RNA-DNA hybrid ribonuclease activity"/>
    <property type="evidence" value="ECO:0007669"/>
    <property type="project" value="InterPro"/>
</dbReference>
<comment type="caution">
    <text evidence="2">The sequence shown here is derived from an EMBL/GenBank/DDBJ whole genome shotgun (WGS) entry which is preliminary data.</text>
</comment>
<dbReference type="Pfam" id="PF13456">
    <property type="entry name" value="RVT_3"/>
    <property type="match status" value="1"/>
</dbReference>
<accession>A0A7J8T2C4</accession>
<reference evidence="2 3" key="1">
    <citation type="journal article" date="2019" name="Genome Biol. Evol.">
        <title>Insights into the evolution of the New World diploid cottons (Gossypium, subgenus Houzingenia) based on genome sequencing.</title>
        <authorList>
            <person name="Grover C.E."/>
            <person name="Arick M.A. 2nd"/>
            <person name="Thrash A."/>
            <person name="Conover J.L."/>
            <person name="Sanders W.S."/>
            <person name="Peterson D.G."/>
            <person name="Frelichowski J.E."/>
            <person name="Scheffler J.A."/>
            <person name="Scheffler B.E."/>
            <person name="Wendel J.F."/>
        </authorList>
    </citation>
    <scope>NUCLEOTIDE SEQUENCE [LARGE SCALE GENOMIC DNA]</scope>
    <source>
        <strain evidence="2">27</strain>
        <tissue evidence="2">Leaf</tissue>
    </source>
</reference>
<dbReference type="PANTHER" id="PTHR47074:SF61">
    <property type="entry name" value="RNASE H TYPE-1 DOMAIN-CONTAINING PROTEIN"/>
    <property type="match status" value="1"/>
</dbReference>
<dbReference type="InterPro" id="IPR002156">
    <property type="entry name" value="RNaseH_domain"/>
</dbReference>
<keyword evidence="3" id="KW-1185">Reference proteome</keyword>
<gene>
    <name evidence="2" type="ORF">Godav_001112</name>
</gene>
<evidence type="ECO:0000313" key="2">
    <source>
        <dbReference type="EMBL" id="MBA0632353.1"/>
    </source>
</evidence>
<evidence type="ECO:0000313" key="3">
    <source>
        <dbReference type="Proteomes" id="UP000593561"/>
    </source>
</evidence>
<dbReference type="InterPro" id="IPR052929">
    <property type="entry name" value="RNase_H-like_EbsB-rel"/>
</dbReference>
<protein>
    <recommendedName>
        <fullName evidence="1">RNase H type-1 domain-containing protein</fullName>
    </recommendedName>
</protein>
<sequence length="121" mass="13571">MSMQKPKYDGWGPPVDDVIKVNFDASYNQQSCKSSSGIITRNNEGMVVTVAEEMGFRDVCVEGDVLTVIRKLNFAEEDRSSISSLIKEIKGRAPKFRSLQLRFISREVNAKTHGLAMEGRK</sequence>
<name>A0A7J8T2C4_GOSDV</name>